<evidence type="ECO:0000313" key="4">
    <source>
        <dbReference type="Proteomes" id="UP000006038"/>
    </source>
</evidence>
<dbReference type="KEGG" id="obr:102707514"/>
<dbReference type="OrthoDB" id="2021107at2759"/>
<protein>
    <submittedName>
        <fullName evidence="3">Uncharacterized protein</fullName>
    </submittedName>
</protein>
<proteinExistence type="predicted"/>
<organism evidence="3">
    <name type="scientific">Oryza brachyantha</name>
    <name type="common">malo sina</name>
    <dbReference type="NCBI Taxonomy" id="4533"/>
    <lineage>
        <taxon>Eukaryota</taxon>
        <taxon>Viridiplantae</taxon>
        <taxon>Streptophyta</taxon>
        <taxon>Embryophyta</taxon>
        <taxon>Tracheophyta</taxon>
        <taxon>Spermatophyta</taxon>
        <taxon>Magnoliopsida</taxon>
        <taxon>Liliopsida</taxon>
        <taxon>Poales</taxon>
        <taxon>Poaceae</taxon>
        <taxon>BOP clade</taxon>
        <taxon>Oryzoideae</taxon>
        <taxon>Oryzeae</taxon>
        <taxon>Oryzinae</taxon>
        <taxon>Oryza</taxon>
    </lineage>
</organism>
<dbReference type="eggNOG" id="ENOG502RZKY">
    <property type="taxonomic scope" value="Eukaryota"/>
</dbReference>
<keyword evidence="2" id="KW-0812">Transmembrane</keyword>
<keyword evidence="4" id="KW-1185">Reference proteome</keyword>
<keyword evidence="2" id="KW-0472">Membrane</keyword>
<reference evidence="3" key="2">
    <citation type="submission" date="2013-04" db="UniProtKB">
        <authorList>
            <consortium name="EnsemblPlants"/>
        </authorList>
    </citation>
    <scope>IDENTIFICATION</scope>
</reference>
<dbReference type="Proteomes" id="UP000006038">
    <property type="component" value="Chromosome 8"/>
</dbReference>
<feature type="compositionally biased region" description="Low complexity" evidence="1">
    <location>
        <begin position="37"/>
        <end position="56"/>
    </location>
</feature>
<dbReference type="Gramene" id="OB08G18070.1">
    <property type="protein sequence ID" value="OB08G18070.1"/>
    <property type="gene ID" value="OB08G18070"/>
</dbReference>
<dbReference type="AlphaFoldDB" id="J3MRS8"/>
<sequence length="262" mass="28665">MLPAAQRPLRRIPLARLLSSASGQGGPPADAARLRSRPFSSSSASGEGGPPAVSPAESAVREEELRRAAYKQVAGLRWDSNDDFFRALDIMRSVPPKRKEFGLDFHLVQLFFVCLPSLAVYLVALYARSEMKRMDAEAEEKRRKREKQEKEKQIEADSIKDDTDSKLSEVLVRLDTLEGVVNEIVDDKRKGSAHGSSNKEEAIKKGEALSPDRISDSKSNASDGQVVPIKSKDINGATNASPNSAQQNPTRNGDRPSSVPKV</sequence>
<feature type="compositionally biased region" description="Polar residues" evidence="1">
    <location>
        <begin position="236"/>
        <end position="251"/>
    </location>
</feature>
<dbReference type="GeneID" id="102707514"/>
<evidence type="ECO:0000256" key="1">
    <source>
        <dbReference type="SAM" id="MobiDB-lite"/>
    </source>
</evidence>
<feature type="transmembrane region" description="Helical" evidence="2">
    <location>
        <begin position="107"/>
        <end position="127"/>
    </location>
</feature>
<dbReference type="PANTHER" id="PTHR36339:SF2">
    <property type="entry name" value="F23A5.5"/>
    <property type="match status" value="1"/>
</dbReference>
<dbReference type="RefSeq" id="XP_015695817.2">
    <property type="nucleotide sequence ID" value="XM_015840331.2"/>
</dbReference>
<feature type="region of interest" description="Disordered" evidence="1">
    <location>
        <begin position="139"/>
        <end position="160"/>
    </location>
</feature>
<evidence type="ECO:0000313" key="3">
    <source>
        <dbReference type="EnsemblPlants" id="OB08G18070.1"/>
    </source>
</evidence>
<feature type="region of interest" description="Disordered" evidence="1">
    <location>
        <begin position="16"/>
        <end position="60"/>
    </location>
</feature>
<dbReference type="HOGENOM" id="CLU_095883_0_0_1"/>
<name>J3MRS8_ORYBR</name>
<dbReference type="STRING" id="4533.J3MRS8"/>
<dbReference type="EnsemblPlants" id="OB08G18070.1">
    <property type="protein sequence ID" value="OB08G18070.1"/>
    <property type="gene ID" value="OB08G18070"/>
</dbReference>
<keyword evidence="2" id="KW-1133">Transmembrane helix</keyword>
<reference evidence="3" key="1">
    <citation type="journal article" date="2013" name="Nat. Commun.">
        <title>Whole-genome sequencing of Oryza brachyantha reveals mechanisms underlying Oryza genome evolution.</title>
        <authorList>
            <person name="Chen J."/>
            <person name="Huang Q."/>
            <person name="Gao D."/>
            <person name="Wang J."/>
            <person name="Lang Y."/>
            <person name="Liu T."/>
            <person name="Li B."/>
            <person name="Bai Z."/>
            <person name="Luis Goicoechea J."/>
            <person name="Liang C."/>
            <person name="Chen C."/>
            <person name="Zhang W."/>
            <person name="Sun S."/>
            <person name="Liao Y."/>
            <person name="Zhang X."/>
            <person name="Yang L."/>
            <person name="Song C."/>
            <person name="Wang M."/>
            <person name="Shi J."/>
            <person name="Liu G."/>
            <person name="Liu J."/>
            <person name="Zhou H."/>
            <person name="Zhou W."/>
            <person name="Yu Q."/>
            <person name="An N."/>
            <person name="Chen Y."/>
            <person name="Cai Q."/>
            <person name="Wang B."/>
            <person name="Liu B."/>
            <person name="Min J."/>
            <person name="Huang Y."/>
            <person name="Wu H."/>
            <person name="Li Z."/>
            <person name="Zhang Y."/>
            <person name="Yin Y."/>
            <person name="Song W."/>
            <person name="Jiang J."/>
            <person name="Jackson S.A."/>
            <person name="Wing R.A."/>
            <person name="Wang J."/>
            <person name="Chen M."/>
        </authorList>
    </citation>
    <scope>NUCLEOTIDE SEQUENCE [LARGE SCALE GENOMIC DNA]</scope>
    <source>
        <strain evidence="3">cv. IRGC 101232</strain>
    </source>
</reference>
<evidence type="ECO:0000256" key="2">
    <source>
        <dbReference type="SAM" id="Phobius"/>
    </source>
</evidence>
<accession>J3MRS8</accession>
<dbReference type="PANTHER" id="PTHR36339">
    <property type="entry name" value="F23A5.5"/>
    <property type="match status" value="1"/>
</dbReference>
<gene>
    <name evidence="3" type="primary">LOC102707514</name>
</gene>
<dbReference type="OMA" id="WLWHAST"/>
<feature type="region of interest" description="Disordered" evidence="1">
    <location>
        <begin position="188"/>
        <end position="262"/>
    </location>
</feature>
<feature type="compositionally biased region" description="Basic and acidic residues" evidence="1">
    <location>
        <begin position="197"/>
        <end position="207"/>
    </location>
</feature>